<dbReference type="PROSITE" id="PS51482">
    <property type="entry name" value="DEGV"/>
    <property type="match status" value="1"/>
</dbReference>
<proteinExistence type="predicted"/>
<dbReference type="RefSeq" id="WP_017547840.1">
    <property type="nucleotide sequence ID" value="NZ_LAYZ01000004.1"/>
</dbReference>
<dbReference type="PANTHER" id="PTHR33434:SF2">
    <property type="entry name" value="FATTY ACID-BINDING PROTEIN TM_1468"/>
    <property type="match status" value="1"/>
</dbReference>
<keyword evidence="2" id="KW-0446">Lipid-binding</keyword>
<dbReference type="Pfam" id="PF02645">
    <property type="entry name" value="DegV"/>
    <property type="match status" value="1"/>
</dbReference>
<dbReference type="GO" id="GO:0008289">
    <property type="term" value="F:lipid binding"/>
    <property type="evidence" value="ECO:0007669"/>
    <property type="project" value="UniProtKB-KW"/>
</dbReference>
<comment type="function">
    <text evidence="1">May bind long-chain fatty acids, such as palmitate, and may play a role in lipid transport or fatty acid metabolism.</text>
</comment>
<reference evidence="3 4" key="1">
    <citation type="submission" date="2015-04" db="EMBL/GenBank/DDBJ databases">
        <title>Taxonomic description and genome sequence of Salinicoccus sediminis sp. nov., a novel hyper halotolerant bacterium isolated from marine sediment.</title>
        <authorList>
            <person name="Mathan Kumar R."/>
            <person name="Kaur G."/>
            <person name="Kumar N."/>
            <person name="Kumar A."/>
            <person name="Singh N.K."/>
            <person name="Kaur N."/>
            <person name="Mayilraj S."/>
        </authorList>
    </citation>
    <scope>NUCLEOTIDE SEQUENCE [LARGE SCALE GENOMIC DNA]</scope>
    <source>
        <strain evidence="3 4">SV-16</strain>
    </source>
</reference>
<keyword evidence="4" id="KW-1185">Reference proteome</keyword>
<dbReference type="InterPro" id="IPR050270">
    <property type="entry name" value="DegV_domain_contain"/>
</dbReference>
<dbReference type="NCBIfam" id="TIGR00762">
    <property type="entry name" value="DegV"/>
    <property type="match status" value="1"/>
</dbReference>
<dbReference type="OrthoDB" id="1638652at2"/>
<dbReference type="STRING" id="1432562.WN59_07250"/>
<dbReference type="Gene3D" id="3.30.1180.10">
    <property type="match status" value="1"/>
</dbReference>
<dbReference type="SUPFAM" id="SSF82549">
    <property type="entry name" value="DAK1/DegV-like"/>
    <property type="match status" value="1"/>
</dbReference>
<comment type="caution">
    <text evidence="3">The sequence shown here is derived from an EMBL/GenBank/DDBJ whole genome shotgun (WGS) entry which is preliminary data.</text>
</comment>
<gene>
    <name evidence="3" type="ORF">WN59_07250</name>
</gene>
<evidence type="ECO:0000313" key="4">
    <source>
        <dbReference type="Proteomes" id="UP000034287"/>
    </source>
</evidence>
<evidence type="ECO:0000313" key="3">
    <source>
        <dbReference type="EMBL" id="KKK34517.1"/>
    </source>
</evidence>
<organism evidence="3 4">
    <name type="scientific">Salinicoccus sediminis</name>
    <dbReference type="NCBI Taxonomy" id="1432562"/>
    <lineage>
        <taxon>Bacteria</taxon>
        <taxon>Bacillati</taxon>
        <taxon>Bacillota</taxon>
        <taxon>Bacilli</taxon>
        <taxon>Bacillales</taxon>
        <taxon>Staphylococcaceae</taxon>
        <taxon>Salinicoccus</taxon>
    </lineage>
</organism>
<dbReference type="InterPro" id="IPR043168">
    <property type="entry name" value="DegV_C"/>
</dbReference>
<accession>A0A0M2SNP8</accession>
<dbReference type="EMBL" id="LAYZ01000004">
    <property type="protein sequence ID" value="KKK34517.1"/>
    <property type="molecule type" value="Genomic_DNA"/>
</dbReference>
<sequence>MNRIAIVTDSAAGLSKEYIDRHDIRVLPMSVIIDGKAYREGADATTGEIYDMLKDSGEGAKTSQPLFGEFMEVYESLDKDEAYDSIVAIHASSELTGTYQSSLSASAEVQKTLHVIDSRIGSYPLGKMIDTVVEARSSGESLPGVVQRVKDMAQQAQLYLLPQSFGQLRKSGRVSASQSMLASLLNIHLKLMFEDGKVIVGEKVRTKKKLINAVMNSLEEHVKEDAVRTLAIVHAGNESLIHDWKERIESRLENLELIVEPLVPVAGVHTGHGTVGFGFIKGY</sequence>
<evidence type="ECO:0008006" key="5">
    <source>
        <dbReference type="Google" id="ProtNLM"/>
    </source>
</evidence>
<dbReference type="PATRIC" id="fig|1432562.3.peg.1445"/>
<dbReference type="PANTHER" id="PTHR33434">
    <property type="entry name" value="DEGV DOMAIN-CONTAINING PROTEIN DR_1986-RELATED"/>
    <property type="match status" value="1"/>
</dbReference>
<evidence type="ECO:0000256" key="1">
    <source>
        <dbReference type="ARBA" id="ARBA00003238"/>
    </source>
</evidence>
<name>A0A0M2SNP8_9STAP</name>
<dbReference type="Proteomes" id="UP000034287">
    <property type="component" value="Unassembled WGS sequence"/>
</dbReference>
<dbReference type="InterPro" id="IPR003797">
    <property type="entry name" value="DegV"/>
</dbReference>
<evidence type="ECO:0000256" key="2">
    <source>
        <dbReference type="ARBA" id="ARBA00023121"/>
    </source>
</evidence>
<protein>
    <recommendedName>
        <fullName evidence="5">DegV family protein</fullName>
    </recommendedName>
</protein>
<dbReference type="AlphaFoldDB" id="A0A0M2SNP8"/>
<dbReference type="Gene3D" id="3.40.50.10170">
    <property type="match status" value="1"/>
</dbReference>